<evidence type="ECO:0000256" key="1">
    <source>
        <dbReference type="SAM" id="SignalP"/>
    </source>
</evidence>
<evidence type="ECO:0000259" key="2">
    <source>
        <dbReference type="Pfam" id="PF03372"/>
    </source>
</evidence>
<dbReference type="InterPro" id="IPR005135">
    <property type="entry name" value="Endo/exonuclease/phosphatase"/>
</dbReference>
<reference evidence="3 4" key="1">
    <citation type="submission" date="2023-07" db="EMBL/GenBank/DDBJ databases">
        <title>Sorghum-associated microbial communities from plants grown in Nebraska, USA.</title>
        <authorList>
            <person name="Schachtman D."/>
        </authorList>
    </citation>
    <scope>NUCLEOTIDE SEQUENCE [LARGE SCALE GENOMIC DNA]</scope>
    <source>
        <strain evidence="3 4">BE248</strain>
    </source>
</reference>
<feature type="domain" description="Endonuclease/exonuclease/phosphatase" evidence="2">
    <location>
        <begin position="54"/>
        <end position="319"/>
    </location>
</feature>
<sequence length="329" mass="35469">MRSTSVVRTRARAIFAALVLASALATGQSAQAGAVSASGLQTADEPSEGLSIAAYNVRKIYSTTDWGARRQPVADNILSIAPDVIGLSEATPKTWAGNGKKQFADLLALLGSPYALATSGSTSSGTQLAYNRDRLSVVSSGVKVLLKKGDARRYAVWAVFKDRLNGKSFFAITTHLEPGSQKSSTYNDVRIRQARQVRDLAKANSGGRPTVILGDMNSSRSAQPYNGQYKVFVGAGYIDPLDNAKASWAAGDNALAETMINAQYNSANHFYLTPPRTKFDVGTHIDYMYVSPGIRVETWRQVLSLDEAGNFVGTIPSDHNMMEMRVHLP</sequence>
<keyword evidence="4" id="KW-1185">Reference proteome</keyword>
<dbReference type="Pfam" id="PF03372">
    <property type="entry name" value="Exo_endo_phos"/>
    <property type="match status" value="1"/>
</dbReference>
<dbReference type="InterPro" id="IPR051916">
    <property type="entry name" value="GPI-anchor_lipid_remodeler"/>
</dbReference>
<dbReference type="PANTHER" id="PTHR14859">
    <property type="entry name" value="CALCOFLUOR WHITE HYPERSENSITIVE PROTEIN PRECURSOR"/>
    <property type="match status" value="1"/>
</dbReference>
<dbReference type="EMBL" id="JAVDWH010000001">
    <property type="protein sequence ID" value="MDR7087484.1"/>
    <property type="molecule type" value="Genomic_DNA"/>
</dbReference>
<dbReference type="InterPro" id="IPR036691">
    <property type="entry name" value="Endo/exonu/phosph_ase_sf"/>
</dbReference>
<dbReference type="GO" id="GO:0004519">
    <property type="term" value="F:endonuclease activity"/>
    <property type="evidence" value="ECO:0007669"/>
    <property type="project" value="UniProtKB-KW"/>
</dbReference>
<proteinExistence type="predicted"/>
<dbReference type="RefSeq" id="WP_309971191.1">
    <property type="nucleotide sequence ID" value="NZ_JAVDWH010000001.1"/>
</dbReference>
<evidence type="ECO:0000313" key="4">
    <source>
        <dbReference type="Proteomes" id="UP001257739"/>
    </source>
</evidence>
<organism evidence="3 4">
    <name type="scientific">Aeromicrobium panaciterrae</name>
    <dbReference type="NCBI Taxonomy" id="363861"/>
    <lineage>
        <taxon>Bacteria</taxon>
        <taxon>Bacillati</taxon>
        <taxon>Actinomycetota</taxon>
        <taxon>Actinomycetes</taxon>
        <taxon>Propionibacteriales</taxon>
        <taxon>Nocardioidaceae</taxon>
        <taxon>Aeromicrobium</taxon>
    </lineage>
</organism>
<comment type="caution">
    <text evidence="3">The sequence shown here is derived from an EMBL/GenBank/DDBJ whole genome shotgun (WGS) entry which is preliminary data.</text>
</comment>
<accession>A0ABU1UQM5</accession>
<keyword evidence="3" id="KW-0540">Nuclease</keyword>
<keyword evidence="3" id="KW-0378">Hydrolase</keyword>
<feature type="signal peptide" evidence="1">
    <location>
        <begin position="1"/>
        <end position="32"/>
    </location>
</feature>
<dbReference type="Gene3D" id="3.60.10.10">
    <property type="entry name" value="Endonuclease/exonuclease/phosphatase"/>
    <property type="match status" value="1"/>
</dbReference>
<dbReference type="PANTHER" id="PTHR14859:SF15">
    <property type="entry name" value="ENDONUCLEASE_EXONUCLEASE_PHOSPHATASE DOMAIN-CONTAINING PROTEIN"/>
    <property type="match status" value="1"/>
</dbReference>
<keyword evidence="1" id="KW-0732">Signal</keyword>
<gene>
    <name evidence="3" type="ORF">J2X11_002323</name>
</gene>
<dbReference type="Proteomes" id="UP001257739">
    <property type="component" value="Unassembled WGS sequence"/>
</dbReference>
<evidence type="ECO:0000313" key="3">
    <source>
        <dbReference type="EMBL" id="MDR7087484.1"/>
    </source>
</evidence>
<name>A0ABU1UQM5_9ACTN</name>
<protein>
    <submittedName>
        <fullName evidence="3">Endonuclease/exonuclease/phosphatase family metal-dependent hydrolase</fullName>
    </submittedName>
</protein>
<dbReference type="SUPFAM" id="SSF56219">
    <property type="entry name" value="DNase I-like"/>
    <property type="match status" value="1"/>
</dbReference>
<feature type="chain" id="PRO_5046353304" evidence="1">
    <location>
        <begin position="33"/>
        <end position="329"/>
    </location>
</feature>
<dbReference type="GO" id="GO:0016787">
    <property type="term" value="F:hydrolase activity"/>
    <property type="evidence" value="ECO:0007669"/>
    <property type="project" value="UniProtKB-KW"/>
</dbReference>
<keyword evidence="3" id="KW-0255">Endonuclease</keyword>